<protein>
    <submittedName>
        <fullName evidence="1">Type VII secretion protein EccB</fullName>
    </submittedName>
</protein>
<dbReference type="NCBIfam" id="TIGR03919">
    <property type="entry name" value="T7SS_EccB"/>
    <property type="match status" value="1"/>
</dbReference>
<dbReference type="PANTHER" id="PTHR40765:SF2">
    <property type="entry name" value="ESX-2 SECRETION SYSTEM ATPASE ECCB2"/>
    <property type="match status" value="1"/>
</dbReference>
<sequence>MSVSRRDLAQAHAFGVGRLLSALLRGDPDEAHPATGRMIGGTVGSLGLALLGTLGIGVYGASHPRDSGTWRTPGAVIQVRETGERLVLIDGVLHPVLNFTSARLLAGSTPSVLAVGQSALDGTPRGLPVGLPGAPDAVPAPDQLVTGPWSTCAEPGTGGAPSATMVIGARPGGLTVDAGHALVVSAPDGTLYLIWNGTRLRVPDAHALIALGYPPGLAPRLVDATWLDSVPQGPDLSVPAAPAGTVAVLGRTDVKLGTVFAVTGTGAVPDYFLARRDGLAPISQTDALLTAFQNKTRIDDSATRAQLAAEPRIIAGASVPGHPPTPVPLQDGPVATCSVAWTADAPPTIVLAASQGSASQPRVRVAGGHGALVRAQPAPGVATGTLYLITDTGLKYPLPSADVAGRLGYAGVTPAAVPTQILALIPTGTTLDPVAAAAYHDPSTTGTAQ</sequence>
<dbReference type="Proteomes" id="UP000730482">
    <property type="component" value="Unassembled WGS sequence"/>
</dbReference>
<dbReference type="InterPro" id="IPR007795">
    <property type="entry name" value="T7SS_EccB"/>
</dbReference>
<accession>A0ABS5L334</accession>
<name>A0ABS5L334_9ACTN</name>
<dbReference type="InterPro" id="IPR044857">
    <property type="entry name" value="T7SS_EccB_R1"/>
</dbReference>
<dbReference type="RefSeq" id="WP_212018639.1">
    <property type="nucleotide sequence ID" value="NZ_JAAFYZ010000207.1"/>
</dbReference>
<keyword evidence="2" id="KW-1185">Reference proteome</keyword>
<gene>
    <name evidence="1" type="primary">eccB</name>
    <name evidence="1" type="ORF">KGQ19_38395</name>
</gene>
<dbReference type="Pfam" id="PF05108">
    <property type="entry name" value="T7SS_ESX1_EccB"/>
    <property type="match status" value="1"/>
</dbReference>
<dbReference type="PANTHER" id="PTHR40765">
    <property type="entry name" value="ESX-2 SECRETION SYSTEM ATPASE ECCB2"/>
    <property type="match status" value="1"/>
</dbReference>
<dbReference type="Gene3D" id="3.30.2390.20">
    <property type="entry name" value="Type VII secretion system EccB, repeat 1 domain"/>
    <property type="match status" value="2"/>
</dbReference>
<evidence type="ECO:0000313" key="2">
    <source>
        <dbReference type="Proteomes" id="UP000730482"/>
    </source>
</evidence>
<dbReference type="EMBL" id="JAAFYZ010000207">
    <property type="protein sequence ID" value="MBS2552742.1"/>
    <property type="molecule type" value="Genomic_DNA"/>
</dbReference>
<evidence type="ECO:0000313" key="1">
    <source>
        <dbReference type="EMBL" id="MBS2552742.1"/>
    </source>
</evidence>
<comment type="caution">
    <text evidence="1">The sequence shown here is derived from an EMBL/GenBank/DDBJ whole genome shotgun (WGS) entry which is preliminary data.</text>
</comment>
<organism evidence="1 2">
    <name type="scientific">Catenulispora pinistramenti</name>
    <dbReference type="NCBI Taxonomy" id="2705254"/>
    <lineage>
        <taxon>Bacteria</taxon>
        <taxon>Bacillati</taxon>
        <taxon>Actinomycetota</taxon>
        <taxon>Actinomycetes</taxon>
        <taxon>Catenulisporales</taxon>
        <taxon>Catenulisporaceae</taxon>
        <taxon>Catenulispora</taxon>
    </lineage>
</organism>
<reference evidence="1 2" key="1">
    <citation type="submission" date="2020-02" db="EMBL/GenBank/DDBJ databases">
        <title>Acidophilic actinobacteria isolated from forest soil.</title>
        <authorList>
            <person name="Golinska P."/>
        </authorList>
    </citation>
    <scope>NUCLEOTIDE SEQUENCE [LARGE SCALE GENOMIC DNA]</scope>
    <source>
        <strain evidence="1 2">NL8</strain>
    </source>
</reference>
<proteinExistence type="predicted"/>